<dbReference type="InterPro" id="IPR000169">
    <property type="entry name" value="Pept_cys_AS"/>
</dbReference>
<dbReference type="Pfam" id="PF00112">
    <property type="entry name" value="Peptidase_C1"/>
    <property type="match status" value="1"/>
</dbReference>
<evidence type="ECO:0000313" key="6">
    <source>
        <dbReference type="EMBL" id="KAL3778862.1"/>
    </source>
</evidence>
<gene>
    <name evidence="6" type="ORF">ACHAW5_009341</name>
</gene>
<keyword evidence="3" id="KW-1133">Transmembrane helix</keyword>
<dbReference type="PROSITE" id="PS00139">
    <property type="entry name" value="THIOL_PROTEASE_CYS"/>
    <property type="match status" value="1"/>
</dbReference>
<keyword evidence="7" id="KW-1185">Reference proteome</keyword>
<evidence type="ECO:0000313" key="7">
    <source>
        <dbReference type="Proteomes" id="UP001530315"/>
    </source>
</evidence>
<evidence type="ECO:0000259" key="5">
    <source>
        <dbReference type="SMART" id="SM00645"/>
    </source>
</evidence>
<dbReference type="AlphaFoldDB" id="A0ABD3NTA3"/>
<evidence type="ECO:0000256" key="4">
    <source>
        <dbReference type="SAM" id="SignalP"/>
    </source>
</evidence>
<reference evidence="6 7" key="1">
    <citation type="submission" date="2024-10" db="EMBL/GenBank/DDBJ databases">
        <title>Updated reference genomes for cyclostephanoid diatoms.</title>
        <authorList>
            <person name="Roberts W.R."/>
            <person name="Alverson A.J."/>
        </authorList>
    </citation>
    <scope>NUCLEOTIDE SEQUENCE [LARGE SCALE GENOMIC DNA]</scope>
    <source>
        <strain evidence="6 7">AJA276-08</strain>
    </source>
</reference>
<feature type="signal peptide" evidence="4">
    <location>
        <begin position="1"/>
        <end position="25"/>
    </location>
</feature>
<dbReference type="InterPro" id="IPR025660">
    <property type="entry name" value="Pept_his_AS"/>
</dbReference>
<feature type="domain" description="Peptidase C1A papain C-terminal" evidence="5">
    <location>
        <begin position="192"/>
        <end position="437"/>
    </location>
</feature>
<organism evidence="6 7">
    <name type="scientific">Stephanodiscus triporus</name>
    <dbReference type="NCBI Taxonomy" id="2934178"/>
    <lineage>
        <taxon>Eukaryota</taxon>
        <taxon>Sar</taxon>
        <taxon>Stramenopiles</taxon>
        <taxon>Ochrophyta</taxon>
        <taxon>Bacillariophyta</taxon>
        <taxon>Coscinodiscophyceae</taxon>
        <taxon>Thalassiosirophycidae</taxon>
        <taxon>Stephanodiscales</taxon>
        <taxon>Stephanodiscaceae</taxon>
        <taxon>Stephanodiscus</taxon>
    </lineage>
</organism>
<dbReference type="PROSITE" id="PS00639">
    <property type="entry name" value="THIOL_PROTEASE_HIS"/>
    <property type="match status" value="1"/>
</dbReference>
<sequence length="513" mass="55032">MTFATAPRILLLVHLLLHSTSYASGQATTVDECSTEDQLACATSSNRTCVAVAAPAGAAAEPTTKGACHDIADMSSSTTTDDAYYSSMLEGILSAYLPDYVDQDNPKFPSVSSGDRMMRLIAAARVISYWNSMTPPPEFSLGFTSESLLTEEEFRLGRLGVNYSLATTGGGGGSMPRFEYGGGGGRGLEAAAAPAVDWAADGYTTKVKNQGMCGCCWAVSTTASVESALMITNRTSRFDSMDTNSLSFQQLISCDDEGGNSGCDGGNILAATRYIWEHDQFGNGGFGGLVSYADWPYTDIKGSTSDECKVPTSGTSPSAYLNYPQVVNAIDDRSTFEERRDRLMAAVSMQPVTSVLKSDCELLMNYKEGVLTTDAECRCCETSCIDHAVVIVGYNTTAPTPYWKLRNSWGMEWGEGGYFRIAMNDAGDCGTWGLFGMLAEQAMPSEAYGTLEELPDRPGWWETSSTAQKTLVIVASILGFLCVCGGLGALWRKCSRRKGSSPERSKDLEGAEY</sequence>
<accession>A0ABD3NTA3</accession>
<dbReference type="Proteomes" id="UP001530315">
    <property type="component" value="Unassembled WGS sequence"/>
</dbReference>
<evidence type="ECO:0000256" key="1">
    <source>
        <dbReference type="ARBA" id="ARBA00008455"/>
    </source>
</evidence>
<dbReference type="InterPro" id="IPR038765">
    <property type="entry name" value="Papain-like_cys_pep_sf"/>
</dbReference>
<dbReference type="InterPro" id="IPR000668">
    <property type="entry name" value="Peptidase_C1A_C"/>
</dbReference>
<comment type="caution">
    <text evidence="6">The sequence shown here is derived from an EMBL/GenBank/DDBJ whole genome shotgun (WGS) entry which is preliminary data.</text>
</comment>
<dbReference type="CDD" id="cd02248">
    <property type="entry name" value="Peptidase_C1A"/>
    <property type="match status" value="1"/>
</dbReference>
<dbReference type="SMART" id="SM00645">
    <property type="entry name" value="Pept_C1"/>
    <property type="match status" value="1"/>
</dbReference>
<dbReference type="InterPro" id="IPR013128">
    <property type="entry name" value="Peptidase_C1A"/>
</dbReference>
<keyword evidence="2" id="KW-0865">Zymogen</keyword>
<feature type="transmembrane region" description="Helical" evidence="3">
    <location>
        <begin position="471"/>
        <end position="491"/>
    </location>
</feature>
<dbReference type="PRINTS" id="PR00705">
    <property type="entry name" value="PAPAIN"/>
</dbReference>
<comment type="similarity">
    <text evidence="1">Belongs to the peptidase C1 family.</text>
</comment>
<dbReference type="Gene3D" id="3.90.70.10">
    <property type="entry name" value="Cysteine proteinases"/>
    <property type="match status" value="1"/>
</dbReference>
<keyword evidence="3" id="KW-0812">Transmembrane</keyword>
<dbReference type="SUPFAM" id="SSF54001">
    <property type="entry name" value="Cysteine proteinases"/>
    <property type="match status" value="1"/>
</dbReference>
<evidence type="ECO:0000256" key="2">
    <source>
        <dbReference type="ARBA" id="ARBA00023145"/>
    </source>
</evidence>
<evidence type="ECO:0000256" key="3">
    <source>
        <dbReference type="SAM" id="Phobius"/>
    </source>
</evidence>
<feature type="chain" id="PRO_5044839525" description="Peptidase C1A papain C-terminal domain-containing protein" evidence="4">
    <location>
        <begin position="26"/>
        <end position="513"/>
    </location>
</feature>
<keyword evidence="3" id="KW-0472">Membrane</keyword>
<name>A0ABD3NTA3_9STRA</name>
<keyword evidence="4" id="KW-0732">Signal</keyword>
<dbReference type="PANTHER" id="PTHR12411">
    <property type="entry name" value="CYSTEINE PROTEASE FAMILY C1-RELATED"/>
    <property type="match status" value="1"/>
</dbReference>
<dbReference type="EMBL" id="JALLAZ020001196">
    <property type="protein sequence ID" value="KAL3778862.1"/>
    <property type="molecule type" value="Genomic_DNA"/>
</dbReference>
<dbReference type="InterPro" id="IPR039417">
    <property type="entry name" value="Peptidase_C1A_papain-like"/>
</dbReference>
<proteinExistence type="inferred from homology"/>
<protein>
    <recommendedName>
        <fullName evidence="5">Peptidase C1A papain C-terminal domain-containing protein</fullName>
    </recommendedName>
</protein>